<protein>
    <submittedName>
        <fullName evidence="15">Uncharacterized integral membrane endopeptidase Bmul_2226</fullName>
    </submittedName>
</protein>
<comment type="subcellular location">
    <subcellularLocation>
        <location evidence="2">Endoplasmic reticulum membrane</location>
        <topology evidence="2">Multi-pass membrane protein</topology>
    </subcellularLocation>
</comment>
<keyword evidence="9 12" id="KW-1133">Transmembrane helix</keyword>
<dbReference type="GO" id="GO:0046872">
    <property type="term" value="F:metal ion binding"/>
    <property type="evidence" value="ECO:0007669"/>
    <property type="project" value="UniProtKB-KW"/>
</dbReference>
<evidence type="ECO:0000256" key="4">
    <source>
        <dbReference type="ARBA" id="ARBA00022692"/>
    </source>
</evidence>
<evidence type="ECO:0000256" key="2">
    <source>
        <dbReference type="ARBA" id="ARBA00004477"/>
    </source>
</evidence>
<keyword evidence="7" id="KW-0256">Endoplasmic reticulum</keyword>
<evidence type="ECO:0000256" key="11">
    <source>
        <dbReference type="ARBA" id="ARBA00023136"/>
    </source>
</evidence>
<keyword evidence="8" id="KW-0862">Zinc</keyword>
<dbReference type="GO" id="GO:0004222">
    <property type="term" value="F:metalloendopeptidase activity"/>
    <property type="evidence" value="ECO:0007669"/>
    <property type="project" value="InterPro"/>
</dbReference>
<feature type="transmembrane region" description="Helical" evidence="12">
    <location>
        <begin position="322"/>
        <end position="343"/>
    </location>
</feature>
<feature type="transmembrane region" description="Helical" evidence="12">
    <location>
        <begin position="291"/>
        <end position="310"/>
    </location>
</feature>
<dbReference type="Pfam" id="PF16491">
    <property type="entry name" value="Peptidase_M48_N"/>
    <property type="match status" value="1"/>
</dbReference>
<evidence type="ECO:0000256" key="6">
    <source>
        <dbReference type="ARBA" id="ARBA00022801"/>
    </source>
</evidence>
<evidence type="ECO:0000256" key="9">
    <source>
        <dbReference type="ARBA" id="ARBA00022989"/>
    </source>
</evidence>
<keyword evidence="10" id="KW-0482">Metalloprotease</keyword>
<dbReference type="InterPro" id="IPR001915">
    <property type="entry name" value="Peptidase_M48"/>
</dbReference>
<keyword evidence="11 12" id="KW-0472">Membrane</keyword>
<feature type="domain" description="CAAX prenyl protease 1 N-terminal" evidence="14">
    <location>
        <begin position="27"/>
        <end position="204"/>
    </location>
</feature>
<dbReference type="GO" id="GO:0071586">
    <property type="term" value="P:CAAX-box protein processing"/>
    <property type="evidence" value="ECO:0007669"/>
    <property type="project" value="InterPro"/>
</dbReference>
<feature type="transmembrane region" description="Helical" evidence="12">
    <location>
        <begin position="6"/>
        <end position="24"/>
    </location>
</feature>
<evidence type="ECO:0000256" key="1">
    <source>
        <dbReference type="ARBA" id="ARBA00001947"/>
    </source>
</evidence>
<dbReference type="PANTHER" id="PTHR10120">
    <property type="entry name" value="CAAX PRENYL PROTEASE 1"/>
    <property type="match status" value="1"/>
</dbReference>
<feature type="transmembrane region" description="Helical" evidence="12">
    <location>
        <begin position="142"/>
        <end position="168"/>
    </location>
</feature>
<keyword evidence="4 12" id="KW-0812">Transmembrane</keyword>
<evidence type="ECO:0000256" key="7">
    <source>
        <dbReference type="ARBA" id="ARBA00022824"/>
    </source>
</evidence>
<keyword evidence="6" id="KW-0378">Hydrolase</keyword>
<comment type="cofactor">
    <cofactor evidence="1">
        <name>Zn(2+)</name>
        <dbReference type="ChEBI" id="CHEBI:29105"/>
    </cofactor>
</comment>
<dbReference type="InterPro" id="IPR027057">
    <property type="entry name" value="CAXX_Prtase_1"/>
</dbReference>
<dbReference type="InterPro" id="IPR032456">
    <property type="entry name" value="Peptidase_M48_N"/>
</dbReference>
<keyword evidence="5" id="KW-0479">Metal-binding</keyword>
<sequence>MHVFTQLFLFALALGTVIQIWLLWRHQQHISSHRSQVPAAFADSISLEEHQKAADYNIARIKAGRFELLLGTGLLLFWTLGGGLNLLSQAMQSIDLDPLMRGSIFVLTAFFIMGLLDLPISAWRTFTLESRFGFNRTTPTRFIIDILMQSALMLAIGGPLVWIILWIMGSVGSLWWLAAWAVWISFTLLLTWAYPTFIAPLFNTFKPLDDAELRECIQQLLTRCGFSSNGIFVMDGSRRSSHGNAYFTGLGKSKRIVFFDTLLESLSVDEMEAVLAHELGHFKRKHVLKRMLSMSLLSLGGMALLGWLTQQDWFYTALGMEQASNAAALLLFLLVIPVFSQFMQPFSTWRMRRQEFEADDYAIDQASPEAMIQALVKLYRDNASTLTPDPFYSAYHDSHPPAPVRISHIAASIKASA</sequence>
<evidence type="ECO:0000256" key="8">
    <source>
        <dbReference type="ARBA" id="ARBA00022833"/>
    </source>
</evidence>
<evidence type="ECO:0000256" key="5">
    <source>
        <dbReference type="ARBA" id="ARBA00022723"/>
    </source>
</evidence>
<evidence type="ECO:0000256" key="12">
    <source>
        <dbReference type="SAM" id="Phobius"/>
    </source>
</evidence>
<gene>
    <name evidence="15" type="ORF">MNBD_GAMMA26-2570</name>
</gene>
<feature type="transmembrane region" description="Helical" evidence="12">
    <location>
        <begin position="68"/>
        <end position="87"/>
    </location>
</feature>
<dbReference type="GO" id="GO:0005789">
    <property type="term" value="C:endoplasmic reticulum membrane"/>
    <property type="evidence" value="ECO:0007669"/>
    <property type="project" value="UniProtKB-SubCell"/>
</dbReference>
<name>A0A3B1BJ85_9ZZZZ</name>
<accession>A0A3B1BJ85</accession>
<evidence type="ECO:0000259" key="13">
    <source>
        <dbReference type="Pfam" id="PF01435"/>
    </source>
</evidence>
<feature type="transmembrane region" description="Helical" evidence="12">
    <location>
        <begin position="99"/>
        <end position="121"/>
    </location>
</feature>
<keyword evidence="3" id="KW-0645">Protease</keyword>
<feature type="transmembrane region" description="Helical" evidence="12">
    <location>
        <begin position="174"/>
        <end position="194"/>
    </location>
</feature>
<evidence type="ECO:0000256" key="10">
    <source>
        <dbReference type="ARBA" id="ARBA00023049"/>
    </source>
</evidence>
<evidence type="ECO:0000259" key="14">
    <source>
        <dbReference type="Pfam" id="PF16491"/>
    </source>
</evidence>
<dbReference type="Gene3D" id="3.30.2010.10">
    <property type="entry name" value="Metalloproteases ('zincins'), catalytic domain"/>
    <property type="match status" value="1"/>
</dbReference>
<evidence type="ECO:0000256" key="3">
    <source>
        <dbReference type="ARBA" id="ARBA00022670"/>
    </source>
</evidence>
<dbReference type="FunFam" id="3.30.2010.10:FF:000002">
    <property type="entry name" value="CAAX prenyl protease"/>
    <property type="match status" value="1"/>
</dbReference>
<dbReference type="Pfam" id="PF01435">
    <property type="entry name" value="Peptidase_M48"/>
    <property type="match status" value="1"/>
</dbReference>
<evidence type="ECO:0000313" key="15">
    <source>
        <dbReference type="EMBL" id="VAX11844.1"/>
    </source>
</evidence>
<feature type="domain" description="Peptidase M48" evidence="13">
    <location>
        <begin position="207"/>
        <end position="410"/>
    </location>
</feature>
<organism evidence="15">
    <name type="scientific">hydrothermal vent metagenome</name>
    <dbReference type="NCBI Taxonomy" id="652676"/>
    <lineage>
        <taxon>unclassified sequences</taxon>
        <taxon>metagenomes</taxon>
        <taxon>ecological metagenomes</taxon>
    </lineage>
</organism>
<dbReference type="EMBL" id="UOFX01000095">
    <property type="protein sequence ID" value="VAX11844.1"/>
    <property type="molecule type" value="Genomic_DNA"/>
</dbReference>
<reference evidence="15" key="1">
    <citation type="submission" date="2018-06" db="EMBL/GenBank/DDBJ databases">
        <authorList>
            <person name="Zhirakovskaya E."/>
        </authorList>
    </citation>
    <scope>NUCLEOTIDE SEQUENCE</scope>
</reference>
<dbReference type="CDD" id="cd07343">
    <property type="entry name" value="M48A_Zmpste24p_like"/>
    <property type="match status" value="1"/>
</dbReference>
<dbReference type="AlphaFoldDB" id="A0A3B1BJ85"/>
<proteinExistence type="predicted"/>